<dbReference type="AlphaFoldDB" id="A0A3E1RF04"/>
<keyword evidence="2" id="KW-1185">Reference proteome</keyword>
<dbReference type="RefSeq" id="WP_117174412.1">
    <property type="nucleotide sequence ID" value="NZ_QFZK01000002.1"/>
</dbReference>
<evidence type="ECO:0000313" key="2">
    <source>
        <dbReference type="Proteomes" id="UP000260665"/>
    </source>
</evidence>
<accession>A0A3E1RF04</accession>
<name>A0A3E1RF04_9BURK</name>
<sequence length="101" mass="11147">MQSAGAMSIRELRLLEKSDTKQGANYKRYYLVGVMEGALEAHDSGVRAGAKASICLNGRRLLPSMAEGLYQTELQRNQDLYEADMPVTLVMRNALGSVYTC</sequence>
<comment type="caution">
    <text evidence="1">The sequence shown here is derived from an EMBL/GenBank/DDBJ whole genome shotgun (WGS) entry which is preliminary data.</text>
</comment>
<organism evidence="1 2">
    <name type="scientific">Rhodoferax lacus</name>
    <dbReference type="NCBI Taxonomy" id="2184758"/>
    <lineage>
        <taxon>Bacteria</taxon>
        <taxon>Pseudomonadati</taxon>
        <taxon>Pseudomonadota</taxon>
        <taxon>Betaproteobacteria</taxon>
        <taxon>Burkholderiales</taxon>
        <taxon>Comamonadaceae</taxon>
        <taxon>Rhodoferax</taxon>
    </lineage>
</organism>
<evidence type="ECO:0000313" key="1">
    <source>
        <dbReference type="EMBL" id="RFO97944.1"/>
    </source>
</evidence>
<proteinExistence type="predicted"/>
<gene>
    <name evidence="1" type="ORF">DIC66_04240</name>
</gene>
<protein>
    <submittedName>
        <fullName evidence="1">Uncharacterized protein</fullName>
    </submittedName>
</protein>
<dbReference type="EMBL" id="QFZK01000002">
    <property type="protein sequence ID" value="RFO97944.1"/>
    <property type="molecule type" value="Genomic_DNA"/>
</dbReference>
<reference evidence="1 2" key="1">
    <citation type="submission" date="2018-05" db="EMBL/GenBank/DDBJ databases">
        <title>Rhodoferax soyangensis sp.nov., isolated from an oligotrophic freshwater lake.</title>
        <authorList>
            <person name="Park M."/>
        </authorList>
    </citation>
    <scope>NUCLEOTIDE SEQUENCE [LARGE SCALE GENOMIC DNA]</scope>
    <source>
        <strain evidence="1 2">IMCC26218</strain>
    </source>
</reference>
<dbReference type="Proteomes" id="UP000260665">
    <property type="component" value="Unassembled WGS sequence"/>
</dbReference>
<dbReference type="OrthoDB" id="8853297at2"/>